<name>A0ABW5D274_9BACT</name>
<dbReference type="PROSITE" id="PS51677">
    <property type="entry name" value="NODB"/>
    <property type="match status" value="1"/>
</dbReference>
<accession>A0ABW5D274</accession>
<evidence type="ECO:0000256" key="2">
    <source>
        <dbReference type="ARBA" id="ARBA00022729"/>
    </source>
</evidence>
<organism evidence="4 5">
    <name type="scientific">Pontibacter ruber</name>
    <dbReference type="NCBI Taxonomy" id="1343895"/>
    <lineage>
        <taxon>Bacteria</taxon>
        <taxon>Pseudomonadati</taxon>
        <taxon>Bacteroidota</taxon>
        <taxon>Cytophagia</taxon>
        <taxon>Cytophagales</taxon>
        <taxon>Hymenobacteraceae</taxon>
        <taxon>Pontibacter</taxon>
    </lineage>
</organism>
<dbReference type="Proteomes" id="UP001597374">
    <property type="component" value="Unassembled WGS sequence"/>
</dbReference>
<dbReference type="InterPro" id="IPR051398">
    <property type="entry name" value="Polysacch_Deacetylase"/>
</dbReference>
<comment type="subcellular location">
    <subcellularLocation>
        <location evidence="1">Secreted</location>
    </subcellularLocation>
</comment>
<reference evidence="5" key="1">
    <citation type="journal article" date="2019" name="Int. J. Syst. Evol. Microbiol.">
        <title>The Global Catalogue of Microorganisms (GCM) 10K type strain sequencing project: providing services to taxonomists for standard genome sequencing and annotation.</title>
        <authorList>
            <consortium name="The Broad Institute Genomics Platform"/>
            <consortium name="The Broad Institute Genome Sequencing Center for Infectious Disease"/>
            <person name="Wu L."/>
            <person name="Ma J."/>
        </authorList>
    </citation>
    <scope>NUCLEOTIDE SEQUENCE [LARGE SCALE GENOMIC DNA]</scope>
    <source>
        <strain evidence="5">CGMCC 4.1782</strain>
    </source>
</reference>
<keyword evidence="2" id="KW-0732">Signal</keyword>
<protein>
    <submittedName>
        <fullName evidence="4">Polysaccharide deacetylase family protein</fullName>
        <ecNumber evidence="4">3.-.-.-</ecNumber>
    </submittedName>
</protein>
<dbReference type="RefSeq" id="WP_250431295.1">
    <property type="nucleotide sequence ID" value="NZ_JALPRR010000003.1"/>
</dbReference>
<keyword evidence="5" id="KW-1185">Reference proteome</keyword>
<dbReference type="SUPFAM" id="SSF88713">
    <property type="entry name" value="Glycoside hydrolase/deacetylase"/>
    <property type="match status" value="1"/>
</dbReference>
<dbReference type="InterPro" id="IPR011330">
    <property type="entry name" value="Glyco_hydro/deAcase_b/a-brl"/>
</dbReference>
<evidence type="ECO:0000259" key="3">
    <source>
        <dbReference type="PROSITE" id="PS51677"/>
    </source>
</evidence>
<dbReference type="Gene3D" id="3.20.20.370">
    <property type="entry name" value="Glycoside hydrolase/deacetylase"/>
    <property type="match status" value="1"/>
</dbReference>
<evidence type="ECO:0000313" key="5">
    <source>
        <dbReference type="Proteomes" id="UP001597374"/>
    </source>
</evidence>
<sequence>MMNMKVKVRNVCAFLLASILILCGCVRRARKRAFNGEFILSVYFHNPSRKEFETCVKWFKKHRFRFLSIADLQQIVQQRLPFPKGAVVLTLDDGWQSNEANVVEVANQYQVPVTIFVSTEPVEKGTYWWSYIIEAQKKKLAYPLLDKLKKLNNDERLAIVKDFRILLPLRREALTIEQVRKVAESKYVTIGGHTHTHPILINCSAGHVYDELALSKEKLESWTDKEVTCFSYPNGDYGEREKEILKDLNYKLAFSSQPVYMTPGTLKDIYTLPRFGFLENASFAENICRIVGVWKPFTGNFRTLFSKNQHSNEVLIDEHQSKSSAFAIGQLAK</sequence>
<proteinExistence type="predicted"/>
<keyword evidence="4" id="KW-0378">Hydrolase</keyword>
<dbReference type="CDD" id="cd10918">
    <property type="entry name" value="CE4_NodB_like_5s_6s"/>
    <property type="match status" value="1"/>
</dbReference>
<gene>
    <name evidence="4" type="ORF">ACFSKP_17090</name>
</gene>
<dbReference type="PANTHER" id="PTHR34216:SF3">
    <property type="entry name" value="POLY-BETA-1,6-N-ACETYL-D-GLUCOSAMINE N-DEACETYLASE"/>
    <property type="match status" value="1"/>
</dbReference>
<evidence type="ECO:0000256" key="1">
    <source>
        <dbReference type="ARBA" id="ARBA00004613"/>
    </source>
</evidence>
<dbReference type="Pfam" id="PF01522">
    <property type="entry name" value="Polysacc_deac_1"/>
    <property type="match status" value="1"/>
</dbReference>
<feature type="domain" description="NodB homology" evidence="3">
    <location>
        <begin position="85"/>
        <end position="333"/>
    </location>
</feature>
<dbReference type="InterPro" id="IPR002509">
    <property type="entry name" value="NODB_dom"/>
</dbReference>
<comment type="caution">
    <text evidence="4">The sequence shown here is derived from an EMBL/GenBank/DDBJ whole genome shotgun (WGS) entry which is preliminary data.</text>
</comment>
<dbReference type="GO" id="GO:0016787">
    <property type="term" value="F:hydrolase activity"/>
    <property type="evidence" value="ECO:0007669"/>
    <property type="project" value="UniProtKB-KW"/>
</dbReference>
<dbReference type="PANTHER" id="PTHR34216">
    <property type="match status" value="1"/>
</dbReference>
<dbReference type="PROSITE" id="PS51257">
    <property type="entry name" value="PROKAR_LIPOPROTEIN"/>
    <property type="match status" value="1"/>
</dbReference>
<evidence type="ECO:0000313" key="4">
    <source>
        <dbReference type="EMBL" id="MFD2247987.1"/>
    </source>
</evidence>
<dbReference type="EC" id="3.-.-.-" evidence="4"/>
<dbReference type="EMBL" id="JBHUIM010000002">
    <property type="protein sequence ID" value="MFD2247987.1"/>
    <property type="molecule type" value="Genomic_DNA"/>
</dbReference>